<dbReference type="SUPFAM" id="SSF101908">
    <property type="entry name" value="Putative isomerase YbhE"/>
    <property type="match status" value="1"/>
</dbReference>
<accession>A0A3B6PV86</accession>
<dbReference type="Pfam" id="PF03478">
    <property type="entry name" value="Beta-prop_KIB1-4"/>
    <property type="match status" value="1"/>
</dbReference>
<dbReference type="OrthoDB" id="600273at2759"/>
<dbReference type="Gramene" id="TraesCS6B03G1225500.1">
    <property type="protein sequence ID" value="TraesCS6B03G1225500.1.CDS1"/>
    <property type="gene ID" value="TraesCS6B03G1225500"/>
</dbReference>
<keyword evidence="4" id="KW-1185">Reference proteome</keyword>
<name>A0A3B6PV86_WHEAT</name>
<evidence type="ECO:0000313" key="3">
    <source>
        <dbReference type="EnsemblPlants" id="TraesCS6B02G438000.1.cds1"/>
    </source>
</evidence>
<dbReference type="Proteomes" id="UP000019116">
    <property type="component" value="Chromosome 6B"/>
</dbReference>
<dbReference type="EnsemblPlants" id="TraesCS6B02G438000.1">
    <property type="protein sequence ID" value="TraesCS6B02G438000.1.cds1"/>
    <property type="gene ID" value="TraesCS6B02G438000"/>
</dbReference>
<evidence type="ECO:0000313" key="4">
    <source>
        <dbReference type="Proteomes" id="UP000019116"/>
    </source>
</evidence>
<reference evidence="3" key="2">
    <citation type="submission" date="2018-10" db="UniProtKB">
        <authorList>
            <consortium name="EnsemblPlants"/>
        </authorList>
    </citation>
    <scope>IDENTIFICATION</scope>
</reference>
<feature type="domain" description="KIB1-4 beta-propeller" evidence="2">
    <location>
        <begin position="117"/>
        <end position="353"/>
    </location>
</feature>
<proteinExistence type="predicted"/>
<organism evidence="3">
    <name type="scientific">Triticum aestivum</name>
    <name type="common">Wheat</name>
    <dbReference type="NCBI Taxonomy" id="4565"/>
    <lineage>
        <taxon>Eukaryota</taxon>
        <taxon>Viridiplantae</taxon>
        <taxon>Streptophyta</taxon>
        <taxon>Embryophyta</taxon>
        <taxon>Tracheophyta</taxon>
        <taxon>Spermatophyta</taxon>
        <taxon>Magnoliopsida</taxon>
        <taxon>Liliopsida</taxon>
        <taxon>Poales</taxon>
        <taxon>Poaceae</taxon>
        <taxon>BOP clade</taxon>
        <taxon>Pooideae</taxon>
        <taxon>Triticodae</taxon>
        <taxon>Triticeae</taxon>
        <taxon>Triticinae</taxon>
        <taxon>Triticum</taxon>
    </lineage>
</organism>
<protein>
    <recommendedName>
        <fullName evidence="2">KIB1-4 beta-propeller domain-containing protein</fullName>
    </recommendedName>
</protein>
<dbReference type="InterPro" id="IPR005174">
    <property type="entry name" value="KIB1-4_b-propeller"/>
</dbReference>
<reference evidence="3" key="1">
    <citation type="submission" date="2018-08" db="EMBL/GenBank/DDBJ databases">
        <authorList>
            <person name="Rossello M."/>
        </authorList>
    </citation>
    <scope>NUCLEOTIDE SEQUENCE [LARGE SCALE GENOMIC DNA]</scope>
    <source>
        <strain evidence="3">cv. Chinese Spring</strain>
    </source>
</reference>
<dbReference type="AlphaFoldDB" id="A0A3B6PV86"/>
<evidence type="ECO:0000259" key="2">
    <source>
        <dbReference type="Pfam" id="PF03478"/>
    </source>
</evidence>
<dbReference type="Gramene" id="TraesCS6B02G438000.1">
    <property type="protein sequence ID" value="TraesCS6B02G438000.1.cds1"/>
    <property type="gene ID" value="TraesCS6B02G438000"/>
</dbReference>
<dbReference type="PANTHER" id="PTHR33165:SF93">
    <property type="entry name" value="GENOME ASSEMBLY, CHROMOSOME: II"/>
    <property type="match status" value="1"/>
</dbReference>
<evidence type="ECO:0000256" key="1">
    <source>
        <dbReference type="SAM" id="MobiDB-lite"/>
    </source>
</evidence>
<feature type="region of interest" description="Disordered" evidence="1">
    <location>
        <begin position="1"/>
        <end position="30"/>
    </location>
</feature>
<dbReference type="PANTHER" id="PTHR33165">
    <property type="entry name" value="F-BOX DOMAIN CONTAINING PROTEIN-LIKE-RELATED"/>
    <property type="match status" value="1"/>
</dbReference>
<sequence>MADPASLATPVSPPAKRKKEDPTPLQTSPLLSPAAAAGWSGLPPDLVRRVADSLLATNDLDCYVHLRATCPAGAPPPMTLRAAALTVASSRAGGSSSTRSSGARGKTCSCATPTTGHFLRRKFPMLRDHYAVAATHSGHFVLADKSPPHTVSVLNPLTGAIVRFLVPVPPQMGAADVVFRDGSPLKLVFICNSSHAQHYTANPDSQSFTVLDCGPDYNFLLKTGVNGGVYASLNKAATFAILITYLAAYHFPPGLSTSMLLANVFSGCTYDGDDDRCFLVGLDGHMLLVFRKRTSIFPGVLRFDTVTRQLVPMWSIGRFAIFVGHRRCVAVDADKFPRIEPNCVYFTRHLDRSARIWKYNFNLIQVISEDVDFLEHDDQFVLVADRPFTIIHLLSSYGINMPDSQLPL</sequence>